<dbReference type="SMART" id="SM00304">
    <property type="entry name" value="HAMP"/>
    <property type="match status" value="1"/>
</dbReference>
<dbReference type="Pfam" id="PF00015">
    <property type="entry name" value="MCPsignal"/>
    <property type="match status" value="1"/>
</dbReference>
<dbReference type="Pfam" id="PF00672">
    <property type="entry name" value="HAMP"/>
    <property type="match status" value="1"/>
</dbReference>
<evidence type="ECO:0000256" key="5">
    <source>
        <dbReference type="SAM" id="Phobius"/>
    </source>
</evidence>
<keyword evidence="5" id="KW-0812">Transmembrane</keyword>
<evidence type="ECO:0000256" key="4">
    <source>
        <dbReference type="SAM" id="Coils"/>
    </source>
</evidence>
<dbReference type="EMBL" id="CP076676">
    <property type="protein sequence ID" value="UYO41441.1"/>
    <property type="molecule type" value="Genomic_DNA"/>
</dbReference>
<dbReference type="GO" id="GO:0006935">
    <property type="term" value="P:chemotaxis"/>
    <property type="evidence" value="ECO:0007669"/>
    <property type="project" value="InterPro"/>
</dbReference>
<dbReference type="GO" id="GO:0004888">
    <property type="term" value="F:transmembrane signaling receptor activity"/>
    <property type="evidence" value="ECO:0007669"/>
    <property type="project" value="InterPro"/>
</dbReference>
<feature type="coiled-coil region" evidence="4">
    <location>
        <begin position="358"/>
        <end position="385"/>
    </location>
</feature>
<sequence length="665" mass="71508">MRQLYSASKHVLKSPFNRIKIGLRFKIAVLGLIGVALVGSACLLGLREAAEAERRSGASVALRFDVMQLSADYLQAGLIANEFLRTSDDKLIAKHEVVATAAKHRLQDIEQRLGRTDSDAAAKQSTALLTGLNLYLTRFQNLLSAKRVLGLTEQDGLQGKLREATRRLEATLAEIDNPRLSVLMLTMRRLEKDFIQKGREKDGDDLIERASDFANALAKSDLAADQKKELTTLIGGYKSSFLAFMVSQQSLNEEIEDFGSVFARTRPTLDALMTSAEARYRASQSSAAQVRNLLNWIIGGVTLGVATLALLVGQRIAGSVTRTTAAMQQLAAGDFDVVLPGLERRDEIGEMARAVEAFKAASQRAAREEADAKIAQQQIEAERRRDGMHKLADSFEVAVGKVIETVFLASSSLESSAGSLTHTAETSRQLTIATASVSSEVSACVGTVAASAEQLLASVDDIGRRIEESTTMTAAAVQQTRQTSEHVLQLARAGDRIGDIVGMIQTIARQTNLLALNATIEAARAGDAGRGFAVVAFEVKALAEQTAKATHDIQRQVADIQQATRSSAGSIDQIVGLIERVSETIATISAAIERQGLETRTMSDHVAKAASETVHVATSIEQVQRGAEHVENASREVFAAAQSLANDSNVLRREVADFLGSVRSA</sequence>
<gene>
    <name evidence="8" type="ORF">KQX62_09185</name>
</gene>
<keyword evidence="5" id="KW-0472">Membrane</keyword>
<protein>
    <submittedName>
        <fullName evidence="8">HAMP domain-containing protein</fullName>
    </submittedName>
</protein>
<evidence type="ECO:0000313" key="8">
    <source>
        <dbReference type="EMBL" id="UYO41441.1"/>
    </source>
</evidence>
<dbReference type="InterPro" id="IPR004089">
    <property type="entry name" value="MCPsignal_dom"/>
</dbReference>
<comment type="similarity">
    <text evidence="2">Belongs to the methyl-accepting chemotaxis (MCP) protein family.</text>
</comment>
<dbReference type="SMART" id="SM01358">
    <property type="entry name" value="HBM"/>
    <property type="match status" value="1"/>
</dbReference>
<dbReference type="Gene3D" id="1.10.287.950">
    <property type="entry name" value="Methyl-accepting chemotaxis protein"/>
    <property type="match status" value="1"/>
</dbReference>
<dbReference type="GO" id="GO:0007165">
    <property type="term" value="P:signal transduction"/>
    <property type="evidence" value="ECO:0007669"/>
    <property type="project" value="UniProtKB-KW"/>
</dbReference>
<dbReference type="GO" id="GO:0016020">
    <property type="term" value="C:membrane"/>
    <property type="evidence" value="ECO:0007669"/>
    <property type="project" value="InterPro"/>
</dbReference>
<dbReference type="CDD" id="cd06225">
    <property type="entry name" value="HAMP"/>
    <property type="match status" value="1"/>
</dbReference>
<name>A0AAX3E2Y5_RHOPL</name>
<dbReference type="InterPro" id="IPR032255">
    <property type="entry name" value="HBM"/>
</dbReference>
<dbReference type="Proteomes" id="UP001163166">
    <property type="component" value="Chromosome"/>
</dbReference>
<keyword evidence="1 3" id="KW-0807">Transducer</keyword>
<keyword evidence="4" id="KW-0175">Coiled coil</keyword>
<dbReference type="SMART" id="SM00283">
    <property type="entry name" value="MA"/>
    <property type="match status" value="1"/>
</dbReference>
<feature type="domain" description="Methyl-accepting transducer" evidence="6">
    <location>
        <begin position="402"/>
        <end position="631"/>
    </location>
</feature>
<dbReference type="PANTHER" id="PTHR32089">
    <property type="entry name" value="METHYL-ACCEPTING CHEMOTAXIS PROTEIN MCPB"/>
    <property type="match status" value="1"/>
</dbReference>
<reference evidence="8" key="1">
    <citation type="journal article" date="2022" name="Biol. Control">
        <title>In silico genomic analysis of Rhodopseudomonas palustris strains revealed potential biocontrol agents and crop yield enhancers.</title>
        <authorList>
            <person name="Surachat K."/>
            <person name="Kantachote D."/>
            <person name="Deachamag P."/>
            <person name="Wonglapsuwan M."/>
        </authorList>
    </citation>
    <scope>NUCLEOTIDE SEQUENCE</scope>
    <source>
        <strain evidence="8">TLS06</strain>
    </source>
</reference>
<organism evidence="8 9">
    <name type="scientific">Rhodopseudomonas palustris</name>
    <dbReference type="NCBI Taxonomy" id="1076"/>
    <lineage>
        <taxon>Bacteria</taxon>
        <taxon>Pseudomonadati</taxon>
        <taxon>Pseudomonadota</taxon>
        <taxon>Alphaproteobacteria</taxon>
        <taxon>Hyphomicrobiales</taxon>
        <taxon>Nitrobacteraceae</taxon>
        <taxon>Rhodopseudomonas</taxon>
    </lineage>
</organism>
<dbReference type="InterPro" id="IPR004090">
    <property type="entry name" value="Chemotax_Me-accpt_rcpt"/>
</dbReference>
<dbReference type="PROSITE" id="PS50885">
    <property type="entry name" value="HAMP"/>
    <property type="match status" value="1"/>
</dbReference>
<feature type="transmembrane region" description="Helical" evidence="5">
    <location>
        <begin position="21"/>
        <end position="46"/>
    </location>
</feature>
<evidence type="ECO:0000313" key="9">
    <source>
        <dbReference type="Proteomes" id="UP001163166"/>
    </source>
</evidence>
<keyword evidence="5" id="KW-1133">Transmembrane helix</keyword>
<dbReference type="RefSeq" id="WP_264076169.1">
    <property type="nucleotide sequence ID" value="NZ_CP076676.1"/>
</dbReference>
<feature type="domain" description="HAMP" evidence="7">
    <location>
        <begin position="314"/>
        <end position="367"/>
    </location>
</feature>
<evidence type="ECO:0000256" key="1">
    <source>
        <dbReference type="ARBA" id="ARBA00023224"/>
    </source>
</evidence>
<dbReference type="PROSITE" id="PS50111">
    <property type="entry name" value="CHEMOTAXIS_TRANSDUC_2"/>
    <property type="match status" value="1"/>
</dbReference>
<evidence type="ECO:0000256" key="2">
    <source>
        <dbReference type="ARBA" id="ARBA00029447"/>
    </source>
</evidence>
<dbReference type="AlphaFoldDB" id="A0AAX3E2Y5"/>
<dbReference type="SUPFAM" id="SSF58104">
    <property type="entry name" value="Methyl-accepting chemotaxis protein (MCP) signaling domain"/>
    <property type="match status" value="1"/>
</dbReference>
<evidence type="ECO:0000259" key="7">
    <source>
        <dbReference type="PROSITE" id="PS50885"/>
    </source>
</evidence>
<dbReference type="PANTHER" id="PTHR32089:SF112">
    <property type="entry name" value="LYSOZYME-LIKE PROTEIN-RELATED"/>
    <property type="match status" value="1"/>
</dbReference>
<evidence type="ECO:0000256" key="3">
    <source>
        <dbReference type="PROSITE-ProRule" id="PRU00284"/>
    </source>
</evidence>
<dbReference type="Gene3D" id="6.10.340.10">
    <property type="match status" value="1"/>
</dbReference>
<dbReference type="InterPro" id="IPR003660">
    <property type="entry name" value="HAMP_dom"/>
</dbReference>
<proteinExistence type="inferred from homology"/>
<evidence type="ECO:0000259" key="6">
    <source>
        <dbReference type="PROSITE" id="PS50111"/>
    </source>
</evidence>
<dbReference type="PRINTS" id="PR00260">
    <property type="entry name" value="CHEMTRNSDUCR"/>
</dbReference>
<accession>A0AAX3E2Y5</accession>